<gene>
    <name evidence="2" type="ORF">BDN70DRAFT_859951</name>
</gene>
<accession>A0A9P5Z1H6</accession>
<feature type="region of interest" description="Disordered" evidence="1">
    <location>
        <begin position="116"/>
        <end position="145"/>
    </location>
</feature>
<dbReference type="AlphaFoldDB" id="A0A9P5Z1H6"/>
<name>A0A9P5Z1H6_9AGAR</name>
<reference evidence="2" key="1">
    <citation type="submission" date="2020-11" db="EMBL/GenBank/DDBJ databases">
        <authorList>
            <consortium name="DOE Joint Genome Institute"/>
            <person name="Ahrendt S."/>
            <person name="Riley R."/>
            <person name="Andreopoulos W."/>
            <person name="Labutti K."/>
            <person name="Pangilinan J."/>
            <person name="Ruiz-Duenas F.J."/>
            <person name="Barrasa J.M."/>
            <person name="Sanchez-Garcia M."/>
            <person name="Camarero S."/>
            <person name="Miyauchi S."/>
            <person name="Serrano A."/>
            <person name="Linde D."/>
            <person name="Babiker R."/>
            <person name="Drula E."/>
            <person name="Ayuso-Fernandez I."/>
            <person name="Pacheco R."/>
            <person name="Padilla G."/>
            <person name="Ferreira P."/>
            <person name="Barriuso J."/>
            <person name="Kellner H."/>
            <person name="Castanera R."/>
            <person name="Alfaro M."/>
            <person name="Ramirez L."/>
            <person name="Pisabarro A.G."/>
            <person name="Kuo A."/>
            <person name="Tritt A."/>
            <person name="Lipzen A."/>
            <person name="He G."/>
            <person name="Yan M."/>
            <person name="Ng V."/>
            <person name="Cullen D."/>
            <person name="Martin F."/>
            <person name="Rosso M.-N."/>
            <person name="Henrissat B."/>
            <person name="Hibbett D."/>
            <person name="Martinez A.T."/>
            <person name="Grigoriev I.V."/>
        </authorList>
    </citation>
    <scope>NUCLEOTIDE SEQUENCE</scope>
    <source>
        <strain evidence="2">CIRM-BRFM 674</strain>
    </source>
</reference>
<proteinExistence type="predicted"/>
<evidence type="ECO:0000256" key="1">
    <source>
        <dbReference type="SAM" id="MobiDB-lite"/>
    </source>
</evidence>
<dbReference type="Proteomes" id="UP000807469">
    <property type="component" value="Unassembled WGS sequence"/>
</dbReference>
<protein>
    <submittedName>
        <fullName evidence="2">Uncharacterized protein</fullName>
    </submittedName>
</protein>
<feature type="compositionally biased region" description="Polar residues" evidence="1">
    <location>
        <begin position="116"/>
        <end position="136"/>
    </location>
</feature>
<feature type="region of interest" description="Disordered" evidence="1">
    <location>
        <begin position="21"/>
        <end position="88"/>
    </location>
</feature>
<dbReference type="OrthoDB" id="3255427at2759"/>
<dbReference type="PANTHER" id="PTHR38696">
    <property type="entry name" value="MEDIATOR OF RNA POLYMERASE II TRANSCRIPTION SUBUNIT 13"/>
    <property type="match status" value="1"/>
</dbReference>
<comment type="caution">
    <text evidence="2">The sequence shown here is derived from an EMBL/GenBank/DDBJ whole genome shotgun (WGS) entry which is preliminary data.</text>
</comment>
<evidence type="ECO:0000313" key="2">
    <source>
        <dbReference type="EMBL" id="KAF9478530.1"/>
    </source>
</evidence>
<sequence length="412" mass="46857">MQQPYGNYAYYPHPIYNHTPYIAPNSQSHPPFYGPPISQQPQPAPHNNNPPAPAPYSFDAAAYNLKSAPNAAPPFPKQHRRHQTTAAAPASMPLKSAMKKTMKVFNTAEATIGRQFSNPFHNPAANNQTTGPTTQMPRPRAYSNPTTPQNLLREDLYEAEPQEPIAYHMLVSFHGYNELRIEHVMKKALDDLRIHIWPLWKDGIETDTVMNNTCIVKFKNNPWDMGGPNIRQTYKLIVAFFSLFQDKGYSFQTAVNISSPVRTILHPLSLWASRLTNYYSQTPRLIFQVTQPDPRAHFFIAYFDHDGTRFTLIDPPNHIDMSIGARLRSALPPKSFYDKPMEEYARVIELKKKPNSNVSEVETSVFLVEILKVLNNLGFQLDASVVFSRRSALGVLRPAPRELHVFKGYLQT</sequence>
<organism evidence="2 3">
    <name type="scientific">Pholiota conissans</name>
    <dbReference type="NCBI Taxonomy" id="109636"/>
    <lineage>
        <taxon>Eukaryota</taxon>
        <taxon>Fungi</taxon>
        <taxon>Dikarya</taxon>
        <taxon>Basidiomycota</taxon>
        <taxon>Agaricomycotina</taxon>
        <taxon>Agaricomycetes</taxon>
        <taxon>Agaricomycetidae</taxon>
        <taxon>Agaricales</taxon>
        <taxon>Agaricineae</taxon>
        <taxon>Strophariaceae</taxon>
        <taxon>Pholiota</taxon>
    </lineage>
</organism>
<evidence type="ECO:0000313" key="3">
    <source>
        <dbReference type="Proteomes" id="UP000807469"/>
    </source>
</evidence>
<dbReference type="PANTHER" id="PTHR38696:SF1">
    <property type="entry name" value="MEDIATOR OF RNA POLYMERASE II TRANSCRIPTION SUBUNIT 13"/>
    <property type="match status" value="1"/>
</dbReference>
<dbReference type="EMBL" id="MU155232">
    <property type="protein sequence ID" value="KAF9478530.1"/>
    <property type="molecule type" value="Genomic_DNA"/>
</dbReference>
<feature type="compositionally biased region" description="Pro residues" evidence="1">
    <location>
        <begin position="42"/>
        <end position="54"/>
    </location>
</feature>
<keyword evidence="3" id="KW-1185">Reference proteome</keyword>